<evidence type="ECO:0000313" key="2">
    <source>
        <dbReference type="EMBL" id="KAL1259892.1"/>
    </source>
</evidence>
<dbReference type="EMBL" id="JAYMGO010000016">
    <property type="protein sequence ID" value="KAL1259892.1"/>
    <property type="molecule type" value="Genomic_DNA"/>
</dbReference>
<evidence type="ECO:0000256" key="1">
    <source>
        <dbReference type="SAM" id="MobiDB-lite"/>
    </source>
</evidence>
<gene>
    <name evidence="2" type="ORF">QQF64_010469</name>
</gene>
<evidence type="ECO:0000313" key="3">
    <source>
        <dbReference type="Proteomes" id="UP001558613"/>
    </source>
</evidence>
<protein>
    <submittedName>
        <fullName evidence="2">Uncharacterized protein</fullName>
    </submittedName>
</protein>
<organism evidence="2 3">
    <name type="scientific">Cirrhinus molitorella</name>
    <name type="common">mud carp</name>
    <dbReference type="NCBI Taxonomy" id="172907"/>
    <lineage>
        <taxon>Eukaryota</taxon>
        <taxon>Metazoa</taxon>
        <taxon>Chordata</taxon>
        <taxon>Craniata</taxon>
        <taxon>Vertebrata</taxon>
        <taxon>Euteleostomi</taxon>
        <taxon>Actinopterygii</taxon>
        <taxon>Neopterygii</taxon>
        <taxon>Teleostei</taxon>
        <taxon>Ostariophysi</taxon>
        <taxon>Cypriniformes</taxon>
        <taxon>Cyprinidae</taxon>
        <taxon>Labeoninae</taxon>
        <taxon>Labeonini</taxon>
        <taxon>Cirrhinus</taxon>
    </lineage>
</organism>
<comment type="caution">
    <text evidence="2">The sequence shown here is derived from an EMBL/GenBank/DDBJ whole genome shotgun (WGS) entry which is preliminary data.</text>
</comment>
<reference evidence="2 3" key="1">
    <citation type="submission" date="2023-09" db="EMBL/GenBank/DDBJ databases">
        <authorList>
            <person name="Wang M."/>
        </authorList>
    </citation>
    <scope>NUCLEOTIDE SEQUENCE [LARGE SCALE GENOMIC DNA]</scope>
    <source>
        <strain evidence="2">GT-2023</strain>
        <tissue evidence="2">Liver</tissue>
    </source>
</reference>
<name>A0ABR3M436_9TELE</name>
<accession>A0ABR3M436</accession>
<proteinExistence type="predicted"/>
<dbReference type="Proteomes" id="UP001558613">
    <property type="component" value="Unassembled WGS sequence"/>
</dbReference>
<sequence>MHTLKWRKKAISGVSRAETQPRQPPRSVIVIRCCVTPPFLLRLLASSVKFDYRIFPLHHVYLATRITRCRPSHWSFQNAPGTNGRAVTMVQCVVAGWNFAARHVSPGIFALRF</sequence>
<feature type="compositionally biased region" description="Basic residues" evidence="1">
    <location>
        <begin position="1"/>
        <end position="10"/>
    </location>
</feature>
<feature type="region of interest" description="Disordered" evidence="1">
    <location>
        <begin position="1"/>
        <end position="20"/>
    </location>
</feature>
<keyword evidence="3" id="KW-1185">Reference proteome</keyword>